<reference evidence="3 4" key="1">
    <citation type="submission" date="2018-12" db="EMBL/GenBank/DDBJ databases">
        <title>Genome Sequence of Candidatus Viridilinea halotolerans isolated from saline sulfide-rich spring.</title>
        <authorList>
            <person name="Grouzdev D.S."/>
            <person name="Burganskaya E.I."/>
            <person name="Krutkina M.S."/>
            <person name="Sukhacheva M.V."/>
            <person name="Gorlenko V.M."/>
        </authorList>
    </citation>
    <scope>NUCLEOTIDE SEQUENCE [LARGE SCALE GENOMIC DNA]</scope>
    <source>
        <strain evidence="3">Chok-6</strain>
    </source>
</reference>
<keyword evidence="1" id="KW-0479">Metal-binding</keyword>
<dbReference type="PROSITE" id="PS50966">
    <property type="entry name" value="ZF_SWIM"/>
    <property type="match status" value="1"/>
</dbReference>
<keyword evidence="1" id="KW-0863">Zinc-finger</keyword>
<evidence type="ECO:0000313" key="4">
    <source>
        <dbReference type="Proteomes" id="UP000280307"/>
    </source>
</evidence>
<dbReference type="InterPro" id="IPR007527">
    <property type="entry name" value="Znf_SWIM"/>
</dbReference>
<name>A0A426U3Z6_9CHLR</name>
<dbReference type="Proteomes" id="UP000280307">
    <property type="component" value="Unassembled WGS sequence"/>
</dbReference>
<organism evidence="3 4">
    <name type="scientific">Candidatus Viridilinea halotolerans</name>
    <dbReference type="NCBI Taxonomy" id="2491704"/>
    <lineage>
        <taxon>Bacteria</taxon>
        <taxon>Bacillati</taxon>
        <taxon>Chloroflexota</taxon>
        <taxon>Chloroflexia</taxon>
        <taxon>Chloroflexales</taxon>
        <taxon>Chloroflexineae</taxon>
        <taxon>Oscillochloridaceae</taxon>
        <taxon>Candidatus Viridilinea</taxon>
    </lineage>
</organism>
<proteinExistence type="predicted"/>
<feature type="domain" description="SWIM-type" evidence="2">
    <location>
        <begin position="38"/>
        <end position="71"/>
    </location>
</feature>
<evidence type="ECO:0000256" key="1">
    <source>
        <dbReference type="PROSITE-ProRule" id="PRU00325"/>
    </source>
</evidence>
<evidence type="ECO:0000259" key="2">
    <source>
        <dbReference type="PROSITE" id="PS50966"/>
    </source>
</evidence>
<comment type="caution">
    <text evidence="3">The sequence shown here is derived from an EMBL/GenBank/DDBJ whole genome shotgun (WGS) entry which is preliminary data.</text>
</comment>
<dbReference type="GO" id="GO:0008270">
    <property type="term" value="F:zinc ion binding"/>
    <property type="evidence" value="ECO:0007669"/>
    <property type="project" value="UniProtKB-KW"/>
</dbReference>
<dbReference type="EMBL" id="RSAS01000258">
    <property type="protein sequence ID" value="RRR74567.1"/>
    <property type="molecule type" value="Genomic_DNA"/>
</dbReference>
<protein>
    <recommendedName>
        <fullName evidence="2">SWIM-type domain-containing protein</fullName>
    </recommendedName>
</protein>
<gene>
    <name evidence="3" type="ORF">EI684_06730</name>
</gene>
<dbReference type="AlphaFoldDB" id="A0A426U3Z6"/>
<keyword evidence="1" id="KW-0862">Zinc</keyword>
<evidence type="ECO:0000313" key="3">
    <source>
        <dbReference type="EMBL" id="RRR74567.1"/>
    </source>
</evidence>
<sequence>MHSDLIGKIEKARRYAEEPERIKFNELRATFHGGNSDHVIELKDGHWSCDCSFFGTWGTCAHVMAMQRMLTPMLSEEARQAELAVAPLDEAVA</sequence>
<accession>A0A426U3Z6</accession>